<feature type="domain" description="N-acetyltransferase" evidence="1">
    <location>
        <begin position="1"/>
        <end position="160"/>
    </location>
</feature>
<dbReference type="AlphaFoldDB" id="A0A7K0FKH3"/>
<dbReference type="InterPro" id="IPR016181">
    <property type="entry name" value="Acyl_CoA_acyltransferase"/>
</dbReference>
<dbReference type="InterPro" id="IPR000182">
    <property type="entry name" value="GNAT_dom"/>
</dbReference>
<dbReference type="RefSeq" id="WP_154286565.1">
    <property type="nucleotide sequence ID" value="NZ_WKJI01000001.1"/>
</dbReference>
<sequence>MKLIPFKEQHIPILTNWIKDEDTLLKFAGIAFDYPLTREQMLSYTQKHPERLIYLGIDDKNKPLAYGEVIPQKDDSARLGHLLIGESQNRGKGLGKQLINLLIAQAKLELSIKRMDLYLLSTNKVAAQCYLKYGFQFVDNDFSITYKNQSYPILKMTMPL</sequence>
<evidence type="ECO:0000313" key="2">
    <source>
        <dbReference type="EMBL" id="MRX46474.1"/>
    </source>
</evidence>
<dbReference type="PANTHER" id="PTHR43415:SF5">
    <property type="entry name" value="ACETYLTRANSFERASE"/>
    <property type="match status" value="1"/>
</dbReference>
<dbReference type="SUPFAM" id="SSF55729">
    <property type="entry name" value="Acyl-CoA N-acyltransferases (Nat)"/>
    <property type="match status" value="1"/>
</dbReference>
<comment type="caution">
    <text evidence="2">The sequence shown here is derived from an EMBL/GenBank/DDBJ whole genome shotgun (WGS) entry which is preliminary data.</text>
</comment>
<accession>A0A7K0FKH3</accession>
<dbReference type="Pfam" id="PF00583">
    <property type="entry name" value="Acetyltransf_1"/>
    <property type="match status" value="1"/>
</dbReference>
<dbReference type="GO" id="GO:0016747">
    <property type="term" value="F:acyltransferase activity, transferring groups other than amino-acyl groups"/>
    <property type="evidence" value="ECO:0007669"/>
    <property type="project" value="InterPro"/>
</dbReference>
<keyword evidence="2" id="KW-0808">Transferase</keyword>
<dbReference type="PROSITE" id="PS51186">
    <property type="entry name" value="GNAT"/>
    <property type="match status" value="1"/>
</dbReference>
<protein>
    <submittedName>
        <fullName evidence="2">GNAT family N-acetyltransferase</fullName>
    </submittedName>
</protein>
<dbReference type="EMBL" id="WKJI01000001">
    <property type="protein sequence ID" value="MRX46474.1"/>
    <property type="molecule type" value="Genomic_DNA"/>
</dbReference>
<dbReference type="Proteomes" id="UP000462931">
    <property type="component" value="Unassembled WGS sequence"/>
</dbReference>
<organism evidence="2 3">
    <name type="scientific">Pedobacter puniceum</name>
    <dbReference type="NCBI Taxonomy" id="2666136"/>
    <lineage>
        <taxon>Bacteria</taxon>
        <taxon>Pseudomonadati</taxon>
        <taxon>Bacteroidota</taxon>
        <taxon>Sphingobacteriia</taxon>
        <taxon>Sphingobacteriales</taxon>
        <taxon>Sphingobacteriaceae</taxon>
        <taxon>Pedobacter</taxon>
    </lineage>
</organism>
<gene>
    <name evidence="2" type="ORF">GJJ64_04645</name>
</gene>
<dbReference type="Gene3D" id="3.40.630.30">
    <property type="match status" value="1"/>
</dbReference>
<dbReference type="CDD" id="cd04301">
    <property type="entry name" value="NAT_SF"/>
    <property type="match status" value="1"/>
</dbReference>
<evidence type="ECO:0000313" key="3">
    <source>
        <dbReference type="Proteomes" id="UP000462931"/>
    </source>
</evidence>
<dbReference type="PANTHER" id="PTHR43415">
    <property type="entry name" value="SPERMIDINE N(1)-ACETYLTRANSFERASE"/>
    <property type="match status" value="1"/>
</dbReference>
<reference evidence="2 3" key="1">
    <citation type="submission" date="2019-11" db="EMBL/GenBank/DDBJ databases">
        <authorList>
            <person name="Cheng Q."/>
            <person name="Yang Z."/>
        </authorList>
    </citation>
    <scope>NUCLEOTIDE SEQUENCE [LARGE SCALE GENOMIC DNA]</scope>
    <source>
        <strain evidence="2 3">HX-22-1</strain>
    </source>
</reference>
<keyword evidence="3" id="KW-1185">Reference proteome</keyword>
<proteinExistence type="predicted"/>
<evidence type="ECO:0000259" key="1">
    <source>
        <dbReference type="PROSITE" id="PS51186"/>
    </source>
</evidence>
<name>A0A7K0FKH3_9SPHI</name>